<keyword evidence="2" id="KW-1185">Reference proteome</keyword>
<accession>A0A1M5LY29</accession>
<dbReference type="RefSeq" id="WP_072895154.1">
    <property type="nucleotide sequence ID" value="NZ_FQWZ01000002.1"/>
</dbReference>
<dbReference type="STRING" id="490188.SAMN04488068_1159"/>
<dbReference type="OrthoDB" id="5739735at2"/>
<gene>
    <name evidence="1" type="ORF">SAMN04488068_1159</name>
</gene>
<dbReference type="Proteomes" id="UP000199758">
    <property type="component" value="Unassembled WGS sequence"/>
</dbReference>
<evidence type="ECO:0000313" key="2">
    <source>
        <dbReference type="Proteomes" id="UP000199758"/>
    </source>
</evidence>
<dbReference type="Pfam" id="PF07044">
    <property type="entry name" value="DUF1329"/>
    <property type="match status" value="1"/>
</dbReference>
<dbReference type="Gene3D" id="2.50.20.10">
    <property type="entry name" value="Lipoprotein localisation LolA/LolB/LppX"/>
    <property type="match status" value="1"/>
</dbReference>
<dbReference type="EMBL" id="FQWZ01000002">
    <property type="protein sequence ID" value="SHG69928.1"/>
    <property type="molecule type" value="Genomic_DNA"/>
</dbReference>
<evidence type="ECO:0008006" key="3">
    <source>
        <dbReference type="Google" id="ProtNLM"/>
    </source>
</evidence>
<proteinExistence type="predicted"/>
<evidence type="ECO:0000313" key="1">
    <source>
        <dbReference type="EMBL" id="SHG69928.1"/>
    </source>
</evidence>
<protein>
    <recommendedName>
        <fullName evidence="3">DUF1329 domain-containing protein</fullName>
    </recommendedName>
</protein>
<dbReference type="AlphaFoldDB" id="A0A1M5LY29"/>
<name>A0A1M5LY29_9GAMM</name>
<dbReference type="InterPro" id="IPR010752">
    <property type="entry name" value="DUF1329"/>
</dbReference>
<reference evidence="1 2" key="1">
    <citation type="submission" date="2016-11" db="EMBL/GenBank/DDBJ databases">
        <authorList>
            <person name="Jaros S."/>
            <person name="Januszkiewicz K."/>
            <person name="Wedrychowicz H."/>
        </authorList>
    </citation>
    <scope>NUCLEOTIDE SEQUENCE [LARGE SCALE GENOMIC DNA]</scope>
    <source>
        <strain evidence="1 2">CGMCC 1.7049</strain>
    </source>
</reference>
<sequence length="462" mass="52574">MHIRKYDFNYGRRELMKKIAVGAGAGVLMPLHEVIAAGKDISKAYPDELMSIEAITKGKVKTGDYITAANVEHVKDLLDPIVYGQIKDMGRKIKIKATERTPTNLFPGQFYEAMQRNNASGTTAKFNADGNVVTHDNKPWVGGLPFPDPKNGLELQANMAMSWGRGDYNQYAIKETDINPDGNVAYNYDLVWAELQTQARMDGKIFRDMKDLLRFQTVYFTSTADVAGSSFLSTWYYDQRKFPELYGYLPQFKRVRQFPTNQRFEPLIPGVTWFLTDPWAAGDPMLTWGEYKIIERKPMLGAYNTTWSGDRPNWEKPVHGGPKGITFYDTEYELAPEVAILESKPVGYPRAPVGRRLAYVDVRNSLYSGNIRFDRQDKPWVSFETGFGQYVNGSKKVVGADGTTPAYSWIYVMSYDCQNKRMSRAAHAEQCFGGYKSIFNGDHEQMYNKFFTQQALQRLGQV</sequence>
<organism evidence="1 2">
    <name type="scientific">Hydrocarboniphaga daqingensis</name>
    <dbReference type="NCBI Taxonomy" id="490188"/>
    <lineage>
        <taxon>Bacteria</taxon>
        <taxon>Pseudomonadati</taxon>
        <taxon>Pseudomonadota</taxon>
        <taxon>Gammaproteobacteria</taxon>
        <taxon>Nevskiales</taxon>
        <taxon>Nevskiaceae</taxon>
        <taxon>Hydrocarboniphaga</taxon>
    </lineage>
</organism>